<gene>
    <name evidence="2" type="ORF">FNAPI_10260</name>
</gene>
<organism evidence="2 3">
    <name type="scientific">Fusarium napiforme</name>
    <dbReference type="NCBI Taxonomy" id="42672"/>
    <lineage>
        <taxon>Eukaryota</taxon>
        <taxon>Fungi</taxon>
        <taxon>Dikarya</taxon>
        <taxon>Ascomycota</taxon>
        <taxon>Pezizomycotina</taxon>
        <taxon>Sordariomycetes</taxon>
        <taxon>Hypocreomycetidae</taxon>
        <taxon>Hypocreales</taxon>
        <taxon>Nectriaceae</taxon>
        <taxon>Fusarium</taxon>
        <taxon>Fusarium fujikuroi species complex</taxon>
    </lineage>
</organism>
<reference evidence="2 3" key="1">
    <citation type="submission" date="2020-05" db="EMBL/GenBank/DDBJ databases">
        <title>Identification and distribution of gene clusters putatively required for synthesis of sphingolipid metabolism inhibitors in phylogenetically diverse species of the filamentous fungus Fusarium.</title>
        <authorList>
            <person name="Kim H.-S."/>
            <person name="Busman M."/>
            <person name="Brown D.W."/>
            <person name="Divon H."/>
            <person name="Uhlig S."/>
            <person name="Proctor R.H."/>
        </authorList>
    </citation>
    <scope>NUCLEOTIDE SEQUENCE [LARGE SCALE GENOMIC DNA]</scope>
    <source>
        <strain evidence="2 3">NRRL 25196</strain>
    </source>
</reference>
<comment type="caution">
    <text evidence="2">The sequence shown here is derived from an EMBL/GenBank/DDBJ whole genome shotgun (WGS) entry which is preliminary data.</text>
</comment>
<evidence type="ECO:0000313" key="3">
    <source>
        <dbReference type="Proteomes" id="UP000574317"/>
    </source>
</evidence>
<dbReference type="EMBL" id="JAAOAO010000449">
    <property type="protein sequence ID" value="KAF5541354.1"/>
    <property type="molecule type" value="Genomic_DNA"/>
</dbReference>
<accession>A0A8H5IQP8</accession>
<name>A0A8H5IQP8_9HYPO</name>
<evidence type="ECO:0000256" key="1">
    <source>
        <dbReference type="SAM" id="MobiDB-lite"/>
    </source>
</evidence>
<dbReference type="AlphaFoldDB" id="A0A8H5IQP8"/>
<keyword evidence="3" id="KW-1185">Reference proteome</keyword>
<proteinExistence type="predicted"/>
<dbReference type="Proteomes" id="UP000574317">
    <property type="component" value="Unassembled WGS sequence"/>
</dbReference>
<feature type="region of interest" description="Disordered" evidence="1">
    <location>
        <begin position="144"/>
        <end position="187"/>
    </location>
</feature>
<sequence length="282" mass="31907">MTSEAPVETEEIFRSLSERASRTAKNFKDRTNQFPWAFLPEATRDSWGAQTLENLSGLSQKWQWQLENNQNPVSLATIHEALLPQIRSHREGVRNRLQPKDINAVKDRFFQKRVNAQWPMHRLQLHESDLPLDPALLQISVRTSTADETEVRGSVTPPQPSPIPQAPSETREPTQPLRLDPRDATTTTNTENIHNFLAESGIHPDLSQSLSPTGDITSVGVPNTAKVRDPFDCSHVRPIDLPARYKEIHQQYSTALQDTKTRFNHGLAELQKQLQEAHRAAG</sequence>
<protein>
    <submittedName>
        <fullName evidence="2">Uncharacterized protein</fullName>
    </submittedName>
</protein>
<evidence type="ECO:0000313" key="2">
    <source>
        <dbReference type="EMBL" id="KAF5541354.1"/>
    </source>
</evidence>